<name>A0AAP5MD86_9CYAN</name>
<sequence>MSQDFSGQNLRGRSFKDQDLTEANFSGADIRSTDFSGANLEGANFSQVKAGLQKRWTAFLVLVSWLMSGFAGFLSTFVGVLISHASESSEIRVSGWTALIVVIVVFIVIIRQGLNSAIAVAVAVAVAFAIAVAFVIAVVGGLFDATGFVEAVPYAVIGAVVVVFAFAFAIAIAIAVAIAFAVAGNFAFAVAVVFAVVFAVVGNFAFATTGVGAIAFAGAVAFVLLSIYISWRALKGDEKYVVIHNIAVAIAAIGGTSFRDADLTDADFTSATLKNTDFRKANLTRTCFHKTKKLDRVRPGSSYLQNTELRQLLITGNGQGKNFKNKIFQGVNLSKANFSGADLINTNFYKSSLKEADLEGALLVRAQFESVDLTEAKLTGACIQDWVVTKTTKLHNVKCKYIFMKLSEEGDKRDQMPPKGEFKNDDFVLFVQSILDTIKLYHERDVNPNLALYVLQSLSVDYQCTLEIVKVEKRGESGAIIEVKVPGNLNEEQLKETYYEKYNQSLRLYMTDPKKQLKSPTNIENVTVHKGILISGDVNNSPVTIDNQGDTIMPEGSKQQFNNDLRNAQFAGGLVNADTVAAHQIGGNITNHNQQQNLAEAAAEIQQLLQQLEQTNPTTTTSEKMTVVAKAVDEIEKNPTLKARVIGALKSGGKEALKEAIDHPLVNILIASIEGWQEAE</sequence>
<dbReference type="PANTHER" id="PTHR14136">
    <property type="entry name" value="BTB_POZ DOMAIN-CONTAINING PROTEIN KCTD9"/>
    <property type="match status" value="1"/>
</dbReference>
<organism evidence="2 3">
    <name type="scientific">Aetokthonos hydrillicola Thurmond2011</name>
    <dbReference type="NCBI Taxonomy" id="2712845"/>
    <lineage>
        <taxon>Bacteria</taxon>
        <taxon>Bacillati</taxon>
        <taxon>Cyanobacteriota</taxon>
        <taxon>Cyanophyceae</taxon>
        <taxon>Nostocales</taxon>
        <taxon>Hapalosiphonaceae</taxon>
        <taxon>Aetokthonos</taxon>
    </lineage>
</organism>
<dbReference type="InterPro" id="IPR001646">
    <property type="entry name" value="5peptide_repeat"/>
</dbReference>
<comment type="caution">
    <text evidence="2">The sequence shown here is derived from an EMBL/GenBank/DDBJ whole genome shotgun (WGS) entry which is preliminary data.</text>
</comment>
<keyword evidence="1" id="KW-0812">Transmembrane</keyword>
<feature type="transmembrane region" description="Helical" evidence="1">
    <location>
        <begin position="93"/>
        <end position="110"/>
    </location>
</feature>
<dbReference type="Gene3D" id="2.160.20.80">
    <property type="entry name" value="E3 ubiquitin-protein ligase SopA"/>
    <property type="match status" value="2"/>
</dbReference>
<dbReference type="RefSeq" id="WP_208343582.1">
    <property type="nucleotide sequence ID" value="NZ_CAWQFN010000329.1"/>
</dbReference>
<feature type="transmembrane region" description="Helical" evidence="1">
    <location>
        <begin position="212"/>
        <end position="231"/>
    </location>
</feature>
<gene>
    <name evidence="2" type="ORF">G7B40_037530</name>
</gene>
<dbReference type="InterPro" id="IPR051082">
    <property type="entry name" value="Pentapeptide-BTB/POZ_domain"/>
</dbReference>
<feature type="transmembrane region" description="Helical" evidence="1">
    <location>
        <begin position="117"/>
        <end position="143"/>
    </location>
</feature>
<dbReference type="SUPFAM" id="SSF141571">
    <property type="entry name" value="Pentapeptide repeat-like"/>
    <property type="match status" value="2"/>
</dbReference>
<feature type="transmembrane region" description="Helical" evidence="1">
    <location>
        <begin position="186"/>
        <end position="206"/>
    </location>
</feature>
<evidence type="ECO:0000313" key="3">
    <source>
        <dbReference type="Proteomes" id="UP000667802"/>
    </source>
</evidence>
<evidence type="ECO:0000256" key="1">
    <source>
        <dbReference type="SAM" id="Phobius"/>
    </source>
</evidence>
<dbReference type="EMBL" id="JAALHA020000032">
    <property type="protein sequence ID" value="MDR9900212.1"/>
    <property type="molecule type" value="Genomic_DNA"/>
</dbReference>
<keyword evidence="3" id="KW-1185">Reference proteome</keyword>
<keyword evidence="1" id="KW-0472">Membrane</keyword>
<keyword evidence="1" id="KW-1133">Transmembrane helix</keyword>
<protein>
    <submittedName>
        <fullName evidence="2">Pentapeptide repeat-containing protein</fullName>
    </submittedName>
</protein>
<feature type="transmembrane region" description="Helical" evidence="1">
    <location>
        <begin position="56"/>
        <end position="81"/>
    </location>
</feature>
<dbReference type="AlphaFoldDB" id="A0AAP5MD86"/>
<reference evidence="3" key="1">
    <citation type="journal article" date="2021" name="Science">
        <title>Hunting the eagle killer: A cyanobacterial neurotoxin causes vacuolar myelinopathy.</title>
        <authorList>
            <person name="Breinlinger S."/>
            <person name="Phillips T.J."/>
            <person name="Haram B.N."/>
            <person name="Mares J."/>
            <person name="Martinez Yerena J.A."/>
            <person name="Hrouzek P."/>
            <person name="Sobotka R."/>
            <person name="Henderson W.M."/>
            <person name="Schmieder P."/>
            <person name="Williams S.M."/>
            <person name="Lauderdale J.D."/>
            <person name="Wilde H.D."/>
            <person name="Gerrin W."/>
            <person name="Kust A."/>
            <person name="Washington J.W."/>
            <person name="Wagner C."/>
            <person name="Geier B."/>
            <person name="Liebeke M."/>
            <person name="Enke H."/>
            <person name="Niedermeyer T.H.J."/>
            <person name="Wilde S.B."/>
        </authorList>
    </citation>
    <scope>NUCLEOTIDE SEQUENCE [LARGE SCALE GENOMIC DNA]</scope>
    <source>
        <strain evidence="3">Thurmond2011</strain>
    </source>
</reference>
<accession>A0AAP5MD86</accession>
<feature type="transmembrane region" description="Helical" evidence="1">
    <location>
        <begin position="155"/>
        <end position="179"/>
    </location>
</feature>
<proteinExistence type="predicted"/>
<dbReference type="PANTHER" id="PTHR14136:SF17">
    <property type="entry name" value="BTB_POZ DOMAIN-CONTAINING PROTEIN KCTD9"/>
    <property type="match status" value="1"/>
</dbReference>
<evidence type="ECO:0000313" key="2">
    <source>
        <dbReference type="EMBL" id="MDR9900212.1"/>
    </source>
</evidence>
<feature type="transmembrane region" description="Helical" evidence="1">
    <location>
        <begin position="240"/>
        <end position="258"/>
    </location>
</feature>
<dbReference type="Proteomes" id="UP000667802">
    <property type="component" value="Unassembled WGS sequence"/>
</dbReference>
<dbReference type="Pfam" id="PF00805">
    <property type="entry name" value="Pentapeptide"/>
    <property type="match status" value="4"/>
</dbReference>